<proteinExistence type="predicted"/>
<gene>
    <name evidence="2" type="ORF">cyc_00647</name>
</gene>
<feature type="compositionally biased region" description="Basic and acidic residues" evidence="1">
    <location>
        <begin position="219"/>
        <end position="237"/>
    </location>
</feature>
<feature type="region of interest" description="Disordered" evidence="1">
    <location>
        <begin position="195"/>
        <end position="244"/>
    </location>
</feature>
<evidence type="ECO:0000256" key="1">
    <source>
        <dbReference type="SAM" id="MobiDB-lite"/>
    </source>
</evidence>
<dbReference type="AlphaFoldDB" id="A0A1D3CTJ9"/>
<organism evidence="2 3">
    <name type="scientific">Cyclospora cayetanensis</name>
    <dbReference type="NCBI Taxonomy" id="88456"/>
    <lineage>
        <taxon>Eukaryota</taxon>
        <taxon>Sar</taxon>
        <taxon>Alveolata</taxon>
        <taxon>Apicomplexa</taxon>
        <taxon>Conoidasida</taxon>
        <taxon>Coccidia</taxon>
        <taxon>Eucoccidiorida</taxon>
        <taxon>Eimeriorina</taxon>
        <taxon>Eimeriidae</taxon>
        <taxon>Cyclospora</taxon>
    </lineage>
</organism>
<evidence type="ECO:0000313" key="3">
    <source>
        <dbReference type="Proteomes" id="UP000095192"/>
    </source>
</evidence>
<reference evidence="2 3" key="1">
    <citation type="journal article" date="2016" name="BMC Genomics">
        <title>Comparative genomics reveals Cyclospora cayetanensis possesses coccidia-like metabolism and invasion components but unique surface antigens.</title>
        <authorList>
            <person name="Liu S."/>
            <person name="Wang L."/>
            <person name="Zheng H."/>
            <person name="Xu Z."/>
            <person name="Roellig D.M."/>
            <person name="Li N."/>
            <person name="Frace M.A."/>
            <person name="Tang K."/>
            <person name="Arrowood M.J."/>
            <person name="Moss D.M."/>
            <person name="Zhang L."/>
            <person name="Feng Y."/>
            <person name="Xiao L."/>
        </authorList>
    </citation>
    <scope>NUCLEOTIDE SEQUENCE [LARGE SCALE GENOMIC DNA]</scope>
    <source>
        <strain evidence="2 3">CHN_HEN01</strain>
    </source>
</reference>
<comment type="caution">
    <text evidence="2">The sequence shown here is derived from an EMBL/GenBank/DDBJ whole genome shotgun (WGS) entry which is preliminary data.</text>
</comment>
<feature type="compositionally biased region" description="Basic and acidic residues" evidence="1">
    <location>
        <begin position="47"/>
        <end position="58"/>
    </location>
</feature>
<name>A0A1D3CTJ9_9EIME</name>
<feature type="region of interest" description="Disordered" evidence="1">
    <location>
        <begin position="47"/>
        <end position="66"/>
    </location>
</feature>
<sequence length="403" mass="44753">MSSLQHKPWESPRAVSLVQCTPAAEQSRVRLRRSGVYSKLDVQQRLKSCDNTAEEPRQEACTAPDSGAQLPAAEAVLSEEAKAVSAELLRAARHWQEEHREWQRRYSQWLVEQSHWEGLRAAESDLRRVPTTNHVVTGAVFGAMKRGLFASGRAAAFICTKAVCKTKVALLPAAKRLGRRLASFVAWQDPLEESADKNLSPRKHHDVPPTTSHTARGSILRERPKALPEAEEGREAETQDTGEETLRALDASIDWIVDGKRQKSISSRGSSQATCCESSCSAEEFLQGVKEAARCGGSSKKEAVPIETTEGSGHQKGGALLCRGRYRRRAIRATCPYAQISFLIGPHALKVACRVVWACTNKAFYEYKLQDTSWVAYRYLWDSITVSLDGEDQCLFKKRSGNQ</sequence>
<dbReference type="Proteomes" id="UP000095192">
    <property type="component" value="Unassembled WGS sequence"/>
</dbReference>
<protein>
    <submittedName>
        <fullName evidence="2">Uncharacterized protein</fullName>
    </submittedName>
</protein>
<dbReference type="VEuPathDB" id="ToxoDB:cyc_00647"/>
<dbReference type="VEuPathDB" id="ToxoDB:LOC34617784"/>
<keyword evidence="3" id="KW-1185">Reference proteome</keyword>
<accession>A0A1D3CTJ9</accession>
<evidence type="ECO:0000313" key="2">
    <source>
        <dbReference type="EMBL" id="OEH74531.1"/>
    </source>
</evidence>
<dbReference type="InParanoid" id="A0A1D3CTJ9"/>
<dbReference type="EMBL" id="JROU02002018">
    <property type="protein sequence ID" value="OEH74531.1"/>
    <property type="molecule type" value="Genomic_DNA"/>
</dbReference>